<evidence type="ECO:0000313" key="2">
    <source>
        <dbReference type="Proteomes" id="UP000789901"/>
    </source>
</evidence>
<reference evidence="1 2" key="1">
    <citation type="submission" date="2021-06" db="EMBL/GenBank/DDBJ databases">
        <authorList>
            <person name="Kallberg Y."/>
            <person name="Tangrot J."/>
            <person name="Rosling A."/>
        </authorList>
    </citation>
    <scope>NUCLEOTIDE SEQUENCE [LARGE SCALE GENOMIC DNA]</scope>
    <source>
        <strain evidence="1 2">120-4 pot B 10/14</strain>
    </source>
</reference>
<sequence length="40" mass="4708">LEIESVADWLPRQGLFDSNSDFHDRPFPFSVFISIISRIR</sequence>
<name>A0ABN7VIE1_GIGMA</name>
<keyword evidence="2" id="KW-1185">Reference proteome</keyword>
<comment type="caution">
    <text evidence="1">The sequence shown here is derived from an EMBL/GenBank/DDBJ whole genome shotgun (WGS) entry which is preliminary data.</text>
</comment>
<feature type="non-terminal residue" evidence="1">
    <location>
        <position position="1"/>
    </location>
</feature>
<dbReference type="Proteomes" id="UP000789901">
    <property type="component" value="Unassembled WGS sequence"/>
</dbReference>
<proteinExistence type="predicted"/>
<dbReference type="EMBL" id="CAJVQB010015568">
    <property type="protein sequence ID" value="CAG8775285.1"/>
    <property type="molecule type" value="Genomic_DNA"/>
</dbReference>
<gene>
    <name evidence="1" type="ORF">GMARGA_LOCUS19001</name>
</gene>
<organism evidence="1 2">
    <name type="scientific">Gigaspora margarita</name>
    <dbReference type="NCBI Taxonomy" id="4874"/>
    <lineage>
        <taxon>Eukaryota</taxon>
        <taxon>Fungi</taxon>
        <taxon>Fungi incertae sedis</taxon>
        <taxon>Mucoromycota</taxon>
        <taxon>Glomeromycotina</taxon>
        <taxon>Glomeromycetes</taxon>
        <taxon>Diversisporales</taxon>
        <taxon>Gigasporaceae</taxon>
        <taxon>Gigaspora</taxon>
    </lineage>
</organism>
<accession>A0ABN7VIE1</accession>
<protein>
    <submittedName>
        <fullName evidence="1">32790_t:CDS:1</fullName>
    </submittedName>
</protein>
<evidence type="ECO:0000313" key="1">
    <source>
        <dbReference type="EMBL" id="CAG8775285.1"/>
    </source>
</evidence>